<evidence type="ECO:0000313" key="2">
    <source>
        <dbReference type="EMBL" id="KAK3220828.1"/>
    </source>
</evidence>
<dbReference type="PANTHER" id="PTHR36617">
    <property type="entry name" value="PROTEIN, PUTATIVE-RELATED"/>
    <property type="match status" value="1"/>
</dbReference>
<feature type="domain" description="Reverse transcriptase zinc-binding" evidence="1">
    <location>
        <begin position="77"/>
        <end position="165"/>
    </location>
</feature>
<sequence>MSAFPRIYVLATNKDGMVSEYGRWVGSSWSWVVKLRRTLFGWELQQWNCFMLVVNCIIIRNGISDDLAWNLSSNRCFSVKSFRRCLEDSRGLNISEVSPLLWRGLIPPKVEVFIWQLLKGRVVVREVLVSFGMVHQASTACPLCDSMQESINHLFLHCDWSWKLWSSAMNWWGISSCRNS</sequence>
<name>A0AAE0AMM1_9ROSI</name>
<evidence type="ECO:0000313" key="3">
    <source>
        <dbReference type="Proteomes" id="UP001281410"/>
    </source>
</evidence>
<dbReference type="EMBL" id="JANJYJ010000004">
    <property type="protein sequence ID" value="KAK3220828.1"/>
    <property type="molecule type" value="Genomic_DNA"/>
</dbReference>
<comment type="caution">
    <text evidence="2">The sequence shown here is derived from an EMBL/GenBank/DDBJ whole genome shotgun (WGS) entry which is preliminary data.</text>
</comment>
<dbReference type="PANTHER" id="PTHR36617:SF5">
    <property type="entry name" value="OS05G0421675 PROTEIN"/>
    <property type="match status" value="1"/>
</dbReference>
<dbReference type="InterPro" id="IPR026960">
    <property type="entry name" value="RVT-Znf"/>
</dbReference>
<gene>
    <name evidence="2" type="ORF">Dsin_014798</name>
</gene>
<proteinExistence type="predicted"/>
<dbReference type="Proteomes" id="UP001281410">
    <property type="component" value="Unassembled WGS sequence"/>
</dbReference>
<dbReference type="Pfam" id="PF13966">
    <property type="entry name" value="zf-RVT"/>
    <property type="match status" value="1"/>
</dbReference>
<organism evidence="2 3">
    <name type="scientific">Dipteronia sinensis</name>
    <dbReference type="NCBI Taxonomy" id="43782"/>
    <lineage>
        <taxon>Eukaryota</taxon>
        <taxon>Viridiplantae</taxon>
        <taxon>Streptophyta</taxon>
        <taxon>Embryophyta</taxon>
        <taxon>Tracheophyta</taxon>
        <taxon>Spermatophyta</taxon>
        <taxon>Magnoliopsida</taxon>
        <taxon>eudicotyledons</taxon>
        <taxon>Gunneridae</taxon>
        <taxon>Pentapetalae</taxon>
        <taxon>rosids</taxon>
        <taxon>malvids</taxon>
        <taxon>Sapindales</taxon>
        <taxon>Sapindaceae</taxon>
        <taxon>Hippocastanoideae</taxon>
        <taxon>Acereae</taxon>
        <taxon>Dipteronia</taxon>
    </lineage>
</organism>
<dbReference type="AlphaFoldDB" id="A0AAE0AMM1"/>
<evidence type="ECO:0000259" key="1">
    <source>
        <dbReference type="Pfam" id="PF13966"/>
    </source>
</evidence>
<protein>
    <recommendedName>
        <fullName evidence="1">Reverse transcriptase zinc-binding domain-containing protein</fullName>
    </recommendedName>
</protein>
<reference evidence="2" key="1">
    <citation type="journal article" date="2023" name="Plant J.">
        <title>Genome sequences and population genomics provide insights into the demographic history, inbreeding, and mutation load of two 'living fossil' tree species of Dipteronia.</title>
        <authorList>
            <person name="Feng Y."/>
            <person name="Comes H.P."/>
            <person name="Chen J."/>
            <person name="Zhu S."/>
            <person name="Lu R."/>
            <person name="Zhang X."/>
            <person name="Li P."/>
            <person name="Qiu J."/>
            <person name="Olsen K.M."/>
            <person name="Qiu Y."/>
        </authorList>
    </citation>
    <scope>NUCLEOTIDE SEQUENCE</scope>
    <source>
        <strain evidence="2">NBL</strain>
    </source>
</reference>
<accession>A0AAE0AMM1</accession>
<keyword evidence="3" id="KW-1185">Reference proteome</keyword>